<organism evidence="3 4">
    <name type="scientific">Tetradesmus obliquus</name>
    <name type="common">Green alga</name>
    <name type="synonym">Acutodesmus obliquus</name>
    <dbReference type="NCBI Taxonomy" id="3088"/>
    <lineage>
        <taxon>Eukaryota</taxon>
        <taxon>Viridiplantae</taxon>
        <taxon>Chlorophyta</taxon>
        <taxon>core chlorophytes</taxon>
        <taxon>Chlorophyceae</taxon>
        <taxon>CS clade</taxon>
        <taxon>Sphaeropleales</taxon>
        <taxon>Scenedesmaceae</taxon>
        <taxon>Tetradesmus</taxon>
    </lineage>
</organism>
<dbReference type="Proteomes" id="UP000256970">
    <property type="component" value="Unassembled WGS sequence"/>
</dbReference>
<keyword evidence="4" id="KW-1185">Reference proteome</keyword>
<dbReference type="InterPro" id="IPR012312">
    <property type="entry name" value="Hemerythrin-like"/>
</dbReference>
<dbReference type="EMBL" id="FNXT01001326">
    <property type="protein sequence ID" value="SZX78601.1"/>
    <property type="molecule type" value="Genomic_DNA"/>
</dbReference>
<feature type="domain" description="Hemerythrin-like" evidence="2">
    <location>
        <begin position="42"/>
        <end position="158"/>
    </location>
</feature>
<name>A0A383WMH0_TETOB</name>
<feature type="compositionally biased region" description="Low complexity" evidence="1">
    <location>
        <begin position="365"/>
        <end position="381"/>
    </location>
</feature>
<dbReference type="STRING" id="3088.A0A383WMH0"/>
<proteinExistence type="predicted"/>
<evidence type="ECO:0000313" key="3">
    <source>
        <dbReference type="EMBL" id="SZX78601.1"/>
    </source>
</evidence>
<dbReference type="Pfam" id="PF01814">
    <property type="entry name" value="Hemerythrin"/>
    <property type="match status" value="1"/>
</dbReference>
<dbReference type="AlphaFoldDB" id="A0A383WMH0"/>
<feature type="region of interest" description="Disordered" evidence="1">
    <location>
        <begin position="397"/>
        <end position="417"/>
    </location>
</feature>
<evidence type="ECO:0000313" key="4">
    <source>
        <dbReference type="Proteomes" id="UP000256970"/>
    </source>
</evidence>
<reference evidence="3 4" key="1">
    <citation type="submission" date="2016-10" db="EMBL/GenBank/DDBJ databases">
        <authorList>
            <person name="Cai Z."/>
        </authorList>
    </citation>
    <scope>NUCLEOTIDE SEQUENCE [LARGE SCALE GENOMIC DNA]</scope>
</reference>
<feature type="region of interest" description="Disordered" evidence="1">
    <location>
        <begin position="348"/>
        <end position="381"/>
    </location>
</feature>
<dbReference type="PANTHER" id="PTHR35585">
    <property type="entry name" value="HHE DOMAIN PROTEIN (AFU_ORTHOLOGUE AFUA_4G00730)"/>
    <property type="match status" value="1"/>
</dbReference>
<dbReference type="PANTHER" id="PTHR35585:SF1">
    <property type="entry name" value="HHE DOMAIN PROTEIN (AFU_ORTHOLOGUE AFUA_4G00730)"/>
    <property type="match status" value="1"/>
</dbReference>
<feature type="compositionally biased region" description="Gly residues" evidence="1">
    <location>
        <begin position="351"/>
        <end position="364"/>
    </location>
</feature>
<accession>A0A383WMH0</accession>
<sequence>MADAAMTTAHMQAEQVPAAIMAQNMSEAAGVASIATPVSMNLLHLIVLDHNCVRAMYDAYKSPAVSLDAKQLLAWDMIMALSSHAAKEEMVVYPVVRSTLGAAAADQLLGEHAGMKSMLATLDTMAVSDPSFDMQLRGTMDATMAHMQEEEAGLLPQLAAVLNAETQLQLGIQFEAAKVRAPTRPHPEAANLPPFCETTFAAAKQVDVALDQARMPSLVPTSVGLSPLVTAAMQGTAAGVAAAATAAAGPPPPAAAPASPSLESLQQASDAAAGIVQGTPVHTVSGAPPAAATGDMEAAADADMGRLTPADAGAGMVDDGLSGMDVGMDIGMSGELEQDNDVAAEDDALGAAGGMPGDLTGVGGDSSAADSAGGGFAAAADSGDVKFRPVPASIAALAPAGAPDEPLRVPGEGLGAA</sequence>
<evidence type="ECO:0000256" key="1">
    <source>
        <dbReference type="SAM" id="MobiDB-lite"/>
    </source>
</evidence>
<protein>
    <recommendedName>
        <fullName evidence="2">Hemerythrin-like domain-containing protein</fullName>
    </recommendedName>
</protein>
<dbReference type="Gene3D" id="1.20.120.520">
    <property type="entry name" value="nmb1532 protein domain like"/>
    <property type="match status" value="1"/>
</dbReference>
<gene>
    <name evidence="3" type="ORF">BQ4739_LOCUS18922</name>
</gene>
<evidence type="ECO:0000259" key="2">
    <source>
        <dbReference type="Pfam" id="PF01814"/>
    </source>
</evidence>